<dbReference type="EMBL" id="RBLG01000001">
    <property type="protein sequence ID" value="RKS55586.1"/>
    <property type="molecule type" value="Genomic_DNA"/>
</dbReference>
<dbReference type="RefSeq" id="WP_183075431.1">
    <property type="nucleotide sequence ID" value="NZ_RBLG01000001.1"/>
</dbReference>
<proteinExistence type="predicted"/>
<gene>
    <name evidence="1" type="ORF">BC962_0553</name>
</gene>
<evidence type="ECO:0000313" key="2">
    <source>
        <dbReference type="Proteomes" id="UP000276282"/>
    </source>
</evidence>
<organism evidence="1 2">
    <name type="scientific">Gillisia mitskevichiae</name>
    <dbReference type="NCBI Taxonomy" id="270921"/>
    <lineage>
        <taxon>Bacteria</taxon>
        <taxon>Pseudomonadati</taxon>
        <taxon>Bacteroidota</taxon>
        <taxon>Flavobacteriia</taxon>
        <taxon>Flavobacteriales</taxon>
        <taxon>Flavobacteriaceae</taxon>
        <taxon>Gillisia</taxon>
    </lineage>
</organism>
<protein>
    <submittedName>
        <fullName evidence="1">Uncharacterized protein</fullName>
    </submittedName>
</protein>
<accession>A0A495PYI7</accession>
<dbReference type="Proteomes" id="UP000276282">
    <property type="component" value="Unassembled WGS sequence"/>
</dbReference>
<dbReference type="AlphaFoldDB" id="A0A495PYI7"/>
<evidence type="ECO:0000313" key="1">
    <source>
        <dbReference type="EMBL" id="RKS55586.1"/>
    </source>
</evidence>
<name>A0A495PYI7_9FLAO</name>
<reference evidence="1 2" key="1">
    <citation type="submission" date="2018-10" db="EMBL/GenBank/DDBJ databases">
        <title>Genomic Encyclopedia of Archaeal and Bacterial Type Strains, Phase II (KMG-II): from individual species to whole genera.</title>
        <authorList>
            <person name="Goeker M."/>
        </authorList>
    </citation>
    <scope>NUCLEOTIDE SEQUENCE [LARGE SCALE GENOMIC DNA]</scope>
    <source>
        <strain evidence="1 2">DSM 19839</strain>
    </source>
</reference>
<comment type="caution">
    <text evidence="1">The sequence shown here is derived from an EMBL/GenBank/DDBJ whole genome shotgun (WGS) entry which is preliminary data.</text>
</comment>
<sequence>MKSIAVKPNISIEEAEEHYQLSSENYTIESGESHLAYYREKHPLYYDVLLNNV</sequence>
<keyword evidence="2" id="KW-1185">Reference proteome</keyword>